<sequence>MDILYRILLYIHVSSAILSVGPFFILIPIVNKLGTAHPGVQQAYIGIFRTSVRLVKHAGHVLVGSGILLIVNSHWAWTTSWIVATLAVMGGSVFFLARAFTPVLRKFDEPGADQHFLIRKLTRSVWIYLFLLMLMLWFMVAKPVLWQV</sequence>
<accession>A0AA46P8H4</accession>
<name>A0AA46P8H4_CYTFI</name>
<keyword evidence="1" id="KW-0812">Transmembrane</keyword>
<gene>
    <name evidence="2" type="ORF">OD459_12220</name>
</gene>
<dbReference type="AlphaFoldDB" id="A0AA46P8H4"/>
<reference evidence="2" key="1">
    <citation type="submission" date="2022-10" db="EMBL/GenBank/DDBJ databases">
        <title>Mechanism of multi-heavy metal repair in Cytobacillus Firmus M7.</title>
        <authorList>
            <person name="Li X."/>
            <person name="Yu C."/>
        </authorList>
    </citation>
    <scope>NUCLEOTIDE SEQUENCE</scope>
    <source>
        <strain evidence="2">M7</strain>
    </source>
</reference>
<protein>
    <submittedName>
        <fullName evidence="2">Uncharacterized protein</fullName>
    </submittedName>
</protein>
<feature type="transmembrane region" description="Helical" evidence="1">
    <location>
        <begin position="7"/>
        <end position="30"/>
    </location>
</feature>
<dbReference type="RefSeq" id="WP_197204360.1">
    <property type="nucleotide sequence ID" value="NZ_CP085255.1"/>
</dbReference>
<keyword evidence="1" id="KW-0472">Membrane</keyword>
<evidence type="ECO:0000256" key="1">
    <source>
        <dbReference type="SAM" id="Phobius"/>
    </source>
</evidence>
<evidence type="ECO:0000313" key="2">
    <source>
        <dbReference type="EMBL" id="UYG97714.1"/>
    </source>
</evidence>
<keyword evidence="1" id="KW-1133">Transmembrane helix</keyword>
<dbReference type="Proteomes" id="UP001163104">
    <property type="component" value="Chromosome"/>
</dbReference>
<evidence type="ECO:0000313" key="3">
    <source>
        <dbReference type="Proteomes" id="UP001163104"/>
    </source>
</evidence>
<organism evidence="2 3">
    <name type="scientific">Cytobacillus firmus</name>
    <name type="common">Bacillus firmus</name>
    <dbReference type="NCBI Taxonomy" id="1399"/>
    <lineage>
        <taxon>Bacteria</taxon>
        <taxon>Bacillati</taxon>
        <taxon>Bacillota</taxon>
        <taxon>Bacilli</taxon>
        <taxon>Bacillales</taxon>
        <taxon>Bacillaceae</taxon>
        <taxon>Cytobacillus</taxon>
    </lineage>
</organism>
<feature type="transmembrane region" description="Helical" evidence="1">
    <location>
        <begin position="75"/>
        <end position="97"/>
    </location>
</feature>
<dbReference type="EMBL" id="CP107027">
    <property type="protein sequence ID" value="UYG97714.1"/>
    <property type="molecule type" value="Genomic_DNA"/>
</dbReference>
<feature type="transmembrane region" description="Helical" evidence="1">
    <location>
        <begin position="125"/>
        <end position="146"/>
    </location>
</feature>
<proteinExistence type="predicted"/>